<keyword evidence="3" id="KW-0547">Nucleotide-binding</keyword>
<dbReference type="GO" id="GO:0042167">
    <property type="term" value="P:heme catabolic process"/>
    <property type="evidence" value="ECO:0007669"/>
    <property type="project" value="TreeGrafter"/>
</dbReference>
<gene>
    <name evidence="6" type="ORF">EV699_104119</name>
</gene>
<evidence type="ECO:0000313" key="6">
    <source>
        <dbReference type="EMBL" id="TCO82727.1"/>
    </source>
</evidence>
<dbReference type="PROSITE" id="PS51384">
    <property type="entry name" value="FAD_FR"/>
    <property type="match status" value="1"/>
</dbReference>
<dbReference type="SUPFAM" id="SSF63380">
    <property type="entry name" value="Riboflavin synthase domain-like"/>
    <property type="match status" value="1"/>
</dbReference>
<dbReference type="GO" id="GO:0004324">
    <property type="term" value="F:ferredoxin-NADP+ reductase activity"/>
    <property type="evidence" value="ECO:0007669"/>
    <property type="project" value="UniProtKB-EC"/>
</dbReference>
<dbReference type="InterPro" id="IPR017927">
    <property type="entry name" value="FAD-bd_FR_type"/>
</dbReference>
<comment type="similarity">
    <text evidence="1">Belongs to the ferredoxin--NADP reductase type 1 family.</text>
</comment>
<dbReference type="InterPro" id="IPR001709">
    <property type="entry name" value="Flavoprot_Pyr_Nucl_cyt_Rdtase"/>
</dbReference>
<dbReference type="CDD" id="cd06195">
    <property type="entry name" value="FNR1"/>
    <property type="match status" value="1"/>
</dbReference>
<evidence type="ECO:0000259" key="5">
    <source>
        <dbReference type="PROSITE" id="PS51384"/>
    </source>
</evidence>
<dbReference type="AlphaFoldDB" id="A0A4R2L714"/>
<dbReference type="EMBL" id="SLWY01000004">
    <property type="protein sequence ID" value="TCO82727.1"/>
    <property type="molecule type" value="Genomic_DNA"/>
</dbReference>
<feature type="domain" description="FAD-binding FR-type" evidence="5">
    <location>
        <begin position="5"/>
        <end position="105"/>
    </location>
</feature>
<reference evidence="6 7" key="1">
    <citation type="submission" date="2019-03" db="EMBL/GenBank/DDBJ databases">
        <title>Genomic Encyclopedia of Type Strains, Phase IV (KMG-IV): sequencing the most valuable type-strain genomes for metagenomic binning, comparative biology and taxonomic classification.</title>
        <authorList>
            <person name="Goeker M."/>
        </authorList>
    </citation>
    <scope>NUCLEOTIDE SEQUENCE [LARGE SCALE GENOMIC DNA]</scope>
    <source>
        <strain evidence="6 7">DSM 25287</strain>
    </source>
</reference>
<evidence type="ECO:0000256" key="2">
    <source>
        <dbReference type="ARBA" id="ARBA00013223"/>
    </source>
</evidence>
<accession>A0A4R2L714</accession>
<sequence length="256" mass="29113">MTSSDKYTVETITYIQPWNPNLFTFRTTRFSGYRFIPGQFARLGIPDGDRIIWRPYSIASANWDEHLEFYSIVVPEGEFTPRLAQLRVGDTLLVDKTNYGFLTTDRFECGKDLWMLSTGTGLAPFVSILHDFDTWQQYDNLILVHGVRHANELGYAELLRALPEHEIFGEFAHKLHYVQAVTREDVPGALRGRITELLDSGELECTTGVTFDAERARVMICGNPDLVEDLRGMLTARGMSLAKRGRPGHFAIENAY</sequence>
<evidence type="ECO:0000313" key="7">
    <source>
        <dbReference type="Proteomes" id="UP000295765"/>
    </source>
</evidence>
<dbReference type="Proteomes" id="UP000295765">
    <property type="component" value="Unassembled WGS sequence"/>
</dbReference>
<dbReference type="GO" id="GO:0034599">
    <property type="term" value="P:cellular response to oxidative stress"/>
    <property type="evidence" value="ECO:0007669"/>
    <property type="project" value="TreeGrafter"/>
</dbReference>
<dbReference type="SUPFAM" id="SSF52343">
    <property type="entry name" value="Ferredoxin reductase-like, C-terminal NADP-linked domain"/>
    <property type="match status" value="1"/>
</dbReference>
<dbReference type="PRINTS" id="PR00410">
    <property type="entry name" value="PHEHYDRXLASE"/>
</dbReference>
<dbReference type="InterPro" id="IPR051930">
    <property type="entry name" value="FNR_type-1"/>
</dbReference>
<dbReference type="OrthoDB" id="9784483at2"/>
<dbReference type="Gene3D" id="3.40.50.80">
    <property type="entry name" value="Nucleotide-binding domain of ferredoxin-NADP reductase (FNR) module"/>
    <property type="match status" value="1"/>
</dbReference>
<keyword evidence="7" id="KW-1185">Reference proteome</keyword>
<dbReference type="PRINTS" id="PR00371">
    <property type="entry name" value="FPNCR"/>
</dbReference>
<dbReference type="InterPro" id="IPR039261">
    <property type="entry name" value="FNR_nucleotide-bd"/>
</dbReference>
<dbReference type="InterPro" id="IPR001433">
    <property type="entry name" value="OxRdtase_FAD/NAD-bd"/>
</dbReference>
<evidence type="ECO:0000256" key="3">
    <source>
        <dbReference type="ARBA" id="ARBA00022741"/>
    </source>
</evidence>
<name>A0A4R2L714_9GAMM</name>
<dbReference type="PANTHER" id="PTHR47878:SF2">
    <property type="entry name" value="OXIDOREDUCTASE FAD_NAD(P)-BINDING DOMAIN PROTEIN"/>
    <property type="match status" value="1"/>
</dbReference>
<proteinExistence type="inferred from homology"/>
<dbReference type="InterPro" id="IPR033892">
    <property type="entry name" value="FNR_bac"/>
</dbReference>
<dbReference type="Pfam" id="PF00175">
    <property type="entry name" value="NAD_binding_1"/>
    <property type="match status" value="1"/>
</dbReference>
<comment type="caution">
    <text evidence="6">The sequence shown here is derived from an EMBL/GenBank/DDBJ whole genome shotgun (WGS) entry which is preliminary data.</text>
</comment>
<dbReference type="Gene3D" id="2.40.30.10">
    <property type="entry name" value="Translation factors"/>
    <property type="match status" value="1"/>
</dbReference>
<evidence type="ECO:0000256" key="1">
    <source>
        <dbReference type="ARBA" id="ARBA00008312"/>
    </source>
</evidence>
<protein>
    <recommendedName>
        <fullName evidence="2">ferredoxin--NADP(+) reductase</fullName>
        <ecNumber evidence="2">1.18.1.2</ecNumber>
    </recommendedName>
</protein>
<comment type="catalytic activity">
    <reaction evidence="4">
        <text>2 reduced [2Fe-2S]-[ferredoxin] + NADP(+) + H(+) = 2 oxidized [2Fe-2S]-[ferredoxin] + NADPH</text>
        <dbReference type="Rhea" id="RHEA:20125"/>
        <dbReference type="Rhea" id="RHEA-COMP:10000"/>
        <dbReference type="Rhea" id="RHEA-COMP:10001"/>
        <dbReference type="ChEBI" id="CHEBI:15378"/>
        <dbReference type="ChEBI" id="CHEBI:33737"/>
        <dbReference type="ChEBI" id="CHEBI:33738"/>
        <dbReference type="ChEBI" id="CHEBI:57783"/>
        <dbReference type="ChEBI" id="CHEBI:58349"/>
        <dbReference type="EC" id="1.18.1.2"/>
    </reaction>
</comment>
<dbReference type="EC" id="1.18.1.2" evidence="2"/>
<evidence type="ECO:0000256" key="4">
    <source>
        <dbReference type="ARBA" id="ARBA00047776"/>
    </source>
</evidence>
<dbReference type="GO" id="GO:0000166">
    <property type="term" value="F:nucleotide binding"/>
    <property type="evidence" value="ECO:0007669"/>
    <property type="project" value="UniProtKB-KW"/>
</dbReference>
<dbReference type="RefSeq" id="WP_132539250.1">
    <property type="nucleotide sequence ID" value="NZ_SLWY01000004.1"/>
</dbReference>
<dbReference type="InterPro" id="IPR017938">
    <property type="entry name" value="Riboflavin_synthase-like_b-brl"/>
</dbReference>
<organism evidence="6 7">
    <name type="scientific">Plasticicumulans lactativorans</name>
    <dbReference type="NCBI Taxonomy" id="1133106"/>
    <lineage>
        <taxon>Bacteria</taxon>
        <taxon>Pseudomonadati</taxon>
        <taxon>Pseudomonadota</taxon>
        <taxon>Gammaproteobacteria</taxon>
        <taxon>Candidatus Competibacteraceae</taxon>
        <taxon>Plasticicumulans</taxon>
    </lineage>
</organism>
<dbReference type="PANTHER" id="PTHR47878">
    <property type="entry name" value="OXIDOREDUCTASE FAD/NAD(P)-BINDING DOMAIN PROTEIN"/>
    <property type="match status" value="1"/>
</dbReference>